<dbReference type="AlphaFoldDB" id="M3V9I7"/>
<proteinExistence type="predicted"/>
<dbReference type="Proteomes" id="UP000035009">
    <property type="component" value="Unassembled WGS sequence"/>
</dbReference>
<organism evidence="3 4">
    <name type="scientific">Gordonia malaquae NBRC 108250</name>
    <dbReference type="NCBI Taxonomy" id="1223542"/>
    <lineage>
        <taxon>Bacteria</taxon>
        <taxon>Bacillati</taxon>
        <taxon>Actinomycetota</taxon>
        <taxon>Actinomycetes</taxon>
        <taxon>Mycobacteriales</taxon>
        <taxon>Gordoniaceae</taxon>
        <taxon>Gordonia</taxon>
    </lineage>
</organism>
<dbReference type="EMBL" id="BAOP01000001">
    <property type="protein sequence ID" value="GAC77978.1"/>
    <property type="molecule type" value="Genomic_DNA"/>
</dbReference>
<dbReference type="eggNOG" id="COG0842">
    <property type="taxonomic scope" value="Bacteria"/>
</dbReference>
<evidence type="ECO:0008006" key="5">
    <source>
        <dbReference type="Google" id="ProtNLM"/>
    </source>
</evidence>
<keyword evidence="4" id="KW-1185">Reference proteome</keyword>
<feature type="transmembrane region" description="Helical" evidence="2">
    <location>
        <begin position="25"/>
        <end position="48"/>
    </location>
</feature>
<dbReference type="GO" id="GO:0005886">
    <property type="term" value="C:plasma membrane"/>
    <property type="evidence" value="ECO:0007669"/>
    <property type="project" value="UniProtKB-SubCell"/>
</dbReference>
<dbReference type="GO" id="GO:0140359">
    <property type="term" value="F:ABC-type transporter activity"/>
    <property type="evidence" value="ECO:0007669"/>
    <property type="project" value="InterPro"/>
</dbReference>
<evidence type="ECO:0000256" key="1">
    <source>
        <dbReference type="SAM" id="MobiDB-lite"/>
    </source>
</evidence>
<feature type="transmembrane region" description="Helical" evidence="2">
    <location>
        <begin position="176"/>
        <end position="197"/>
    </location>
</feature>
<evidence type="ECO:0000313" key="4">
    <source>
        <dbReference type="Proteomes" id="UP000035009"/>
    </source>
</evidence>
<keyword evidence="2" id="KW-0812">Transmembrane</keyword>
<feature type="transmembrane region" description="Helical" evidence="2">
    <location>
        <begin position="60"/>
        <end position="79"/>
    </location>
</feature>
<dbReference type="STRING" id="410332.SAMN04488550_3367"/>
<feature type="transmembrane region" description="Helical" evidence="2">
    <location>
        <begin position="111"/>
        <end position="134"/>
    </location>
</feature>
<evidence type="ECO:0000313" key="3">
    <source>
        <dbReference type="EMBL" id="GAC77978.1"/>
    </source>
</evidence>
<dbReference type="PANTHER" id="PTHR43471">
    <property type="entry name" value="ABC TRANSPORTER PERMEASE"/>
    <property type="match status" value="1"/>
</dbReference>
<feature type="region of interest" description="Disordered" evidence="1">
    <location>
        <begin position="287"/>
        <end position="306"/>
    </location>
</feature>
<accession>M3V9I7</accession>
<reference evidence="3 4" key="1">
    <citation type="submission" date="2013-02" db="EMBL/GenBank/DDBJ databases">
        <title>Whole genome shotgun sequence of Gordonia malaquae NBRC 108250.</title>
        <authorList>
            <person name="Yoshida I."/>
            <person name="Hosoyama A."/>
            <person name="Tsuchikane K."/>
            <person name="Ando Y."/>
            <person name="Baba S."/>
            <person name="Ohji S."/>
            <person name="Hamada M."/>
            <person name="Tamura T."/>
            <person name="Yamazoe A."/>
            <person name="Yamazaki S."/>
            <person name="Fujita N."/>
        </authorList>
    </citation>
    <scope>NUCLEOTIDE SEQUENCE [LARGE SCALE GENOMIC DNA]</scope>
    <source>
        <strain evidence="3 4">NBRC 108250</strain>
    </source>
</reference>
<keyword evidence="2" id="KW-1133">Transmembrane helix</keyword>
<comment type="caution">
    <text evidence="3">The sequence shown here is derived from an EMBL/GenBank/DDBJ whole genome shotgun (WGS) entry which is preliminary data.</text>
</comment>
<feature type="transmembrane region" description="Helical" evidence="2">
    <location>
        <begin position="140"/>
        <end position="164"/>
    </location>
</feature>
<evidence type="ECO:0000256" key="2">
    <source>
        <dbReference type="SAM" id="Phobius"/>
    </source>
</evidence>
<sequence length="352" mass="37668">MNLQAVLTLAGLEVRQRIRSTRWQITAGILFLLVSMFILGSLYLVVGIAGATYRDWSRNLLDITLGIVLFLGVAAAPTLSATSINGDRRDATLALVQATPISSWDIAIGKLIGSWLASLALIGVALPYLLWGIATSRTSLVFGVLAVIVTALIMLGYCAIGLGFSSLTNRPAASAMLTQATVLFLLIGLPIGFGFTYPLVAQDHRVAVTHYDYTSSSVPSSCTLVMKDKEFHHTEYTWWMLAPNPLLIVSDTVAGGISDFDDGSNAGGAGFFSYLLSAARTGPEVADEKCRDRQVHSSGPLDDDEDWSAQNVGRSWYIGLAMTLAIGGFGLWVAARRLRVPAGKLARGVRVA</sequence>
<dbReference type="Pfam" id="PF12679">
    <property type="entry name" value="ABC2_membrane_2"/>
    <property type="match status" value="1"/>
</dbReference>
<keyword evidence="2" id="KW-0472">Membrane</keyword>
<dbReference type="RefSeq" id="WP_008375774.1">
    <property type="nucleotide sequence ID" value="NZ_BAOP01000001.1"/>
</dbReference>
<dbReference type="OrthoDB" id="149032at2"/>
<gene>
    <name evidence="3" type="ORF">GM1_001_01030</name>
</gene>
<protein>
    <recommendedName>
        <fullName evidence="5">ABC transporter permease protein</fullName>
    </recommendedName>
</protein>
<feature type="transmembrane region" description="Helical" evidence="2">
    <location>
        <begin position="316"/>
        <end position="335"/>
    </location>
</feature>
<name>M3V9I7_GORML</name>